<dbReference type="EMBL" id="BMAV01007043">
    <property type="protein sequence ID" value="GFY49490.1"/>
    <property type="molecule type" value="Genomic_DNA"/>
</dbReference>
<dbReference type="Pfam" id="PF03194">
    <property type="entry name" value="LUC7"/>
    <property type="match status" value="1"/>
</dbReference>
<dbReference type="OrthoDB" id="153872at2759"/>
<dbReference type="PANTHER" id="PTHR12375">
    <property type="entry name" value="RNA-BINDING PROTEIN LUC7-RELATED"/>
    <property type="match status" value="1"/>
</dbReference>
<dbReference type="GO" id="GO:0005685">
    <property type="term" value="C:U1 snRNP"/>
    <property type="evidence" value="ECO:0007669"/>
    <property type="project" value="InterPro"/>
</dbReference>
<gene>
    <name evidence="4" type="primary">Luc7l</name>
    <name evidence="4" type="ORF">TNIN_81711</name>
</gene>
<keyword evidence="2" id="KW-0175">Coiled coil</keyword>
<keyword evidence="5" id="KW-1185">Reference proteome</keyword>
<feature type="compositionally biased region" description="Basic residues" evidence="3">
    <location>
        <begin position="289"/>
        <end position="301"/>
    </location>
</feature>
<dbReference type="GO" id="GO:0006376">
    <property type="term" value="P:mRNA splice site recognition"/>
    <property type="evidence" value="ECO:0007669"/>
    <property type="project" value="InterPro"/>
</dbReference>
<evidence type="ECO:0000256" key="3">
    <source>
        <dbReference type="SAM" id="MobiDB-lite"/>
    </source>
</evidence>
<dbReference type="AlphaFoldDB" id="A0A8X6X9K4"/>
<evidence type="ECO:0000313" key="4">
    <source>
        <dbReference type="EMBL" id="GFY49490.1"/>
    </source>
</evidence>
<evidence type="ECO:0000313" key="5">
    <source>
        <dbReference type="Proteomes" id="UP000886998"/>
    </source>
</evidence>
<name>A0A8X6X9K4_9ARAC</name>
<comment type="similarity">
    <text evidence="1">Belongs to the Luc7 family.</text>
</comment>
<feature type="compositionally biased region" description="Basic and acidic residues" evidence="3">
    <location>
        <begin position="302"/>
        <end position="321"/>
    </location>
</feature>
<evidence type="ECO:0000256" key="1">
    <source>
        <dbReference type="ARBA" id="ARBA00005655"/>
    </source>
</evidence>
<feature type="compositionally biased region" description="Basic residues" evidence="3">
    <location>
        <begin position="262"/>
        <end position="282"/>
    </location>
</feature>
<reference evidence="4" key="1">
    <citation type="submission" date="2020-08" db="EMBL/GenBank/DDBJ databases">
        <title>Multicomponent nature underlies the extraordinary mechanical properties of spider dragline silk.</title>
        <authorList>
            <person name="Kono N."/>
            <person name="Nakamura H."/>
            <person name="Mori M."/>
            <person name="Yoshida Y."/>
            <person name="Ohtoshi R."/>
            <person name="Malay A.D."/>
            <person name="Moran D.A.P."/>
            <person name="Tomita M."/>
            <person name="Numata K."/>
            <person name="Arakawa K."/>
        </authorList>
    </citation>
    <scope>NUCLEOTIDE SEQUENCE</scope>
</reference>
<protein>
    <submittedName>
        <fullName evidence="4">Putative RNA-binding protein Luc7-like 1</fullName>
    </submittedName>
</protein>
<dbReference type="InterPro" id="IPR004882">
    <property type="entry name" value="Luc7-rel"/>
</dbReference>
<proteinExistence type="inferred from homology"/>
<accession>A0A8X6X9K4</accession>
<sequence length="321" mass="37345">MSAQEQMRRMLDELMGTRRNGEDTRPEKLHYTSSRVCKSFLLNCCPHEILAATRGDMGQCKKVHDVALRADFENSSRKYEYTFQKEALQQLKNFVAESERRTQFAKVRLAETQEILSAEESTRLQKIQQIEEKITEVMTEAEQLGASGDVDGFLKLMEKVEELKKDKKTAEDEYKNSTPASISQQQKLRVCEVCTSYLGVHDNDRRLADHFNGKLHLGFITIREKLKELEELVEDHHIKAIVSNEFDRENTSGKRSNSHSPQHSKHHKHHRSDERRHRHKSSKRESHSSHHRHRHTHHSKDRKQDSVEKCSKSSDAEASRA</sequence>
<dbReference type="Proteomes" id="UP000886998">
    <property type="component" value="Unassembled WGS sequence"/>
</dbReference>
<organism evidence="4 5">
    <name type="scientific">Trichonephila inaurata madagascariensis</name>
    <dbReference type="NCBI Taxonomy" id="2747483"/>
    <lineage>
        <taxon>Eukaryota</taxon>
        <taxon>Metazoa</taxon>
        <taxon>Ecdysozoa</taxon>
        <taxon>Arthropoda</taxon>
        <taxon>Chelicerata</taxon>
        <taxon>Arachnida</taxon>
        <taxon>Araneae</taxon>
        <taxon>Araneomorphae</taxon>
        <taxon>Entelegynae</taxon>
        <taxon>Araneoidea</taxon>
        <taxon>Nephilidae</taxon>
        <taxon>Trichonephila</taxon>
        <taxon>Trichonephila inaurata</taxon>
    </lineage>
</organism>
<feature type="coiled-coil region" evidence="2">
    <location>
        <begin position="127"/>
        <end position="173"/>
    </location>
</feature>
<evidence type="ECO:0000256" key="2">
    <source>
        <dbReference type="SAM" id="Coils"/>
    </source>
</evidence>
<feature type="region of interest" description="Disordered" evidence="3">
    <location>
        <begin position="244"/>
        <end position="321"/>
    </location>
</feature>
<dbReference type="GO" id="GO:0003729">
    <property type="term" value="F:mRNA binding"/>
    <property type="evidence" value="ECO:0007669"/>
    <property type="project" value="InterPro"/>
</dbReference>
<comment type="caution">
    <text evidence="4">The sequence shown here is derived from an EMBL/GenBank/DDBJ whole genome shotgun (WGS) entry which is preliminary data.</text>
</comment>